<dbReference type="InterPro" id="IPR016215">
    <property type="entry name" value="NTA_MOA"/>
</dbReference>
<gene>
    <name evidence="8" type="ORF">SAMN00790413_03327</name>
</gene>
<dbReference type="PIRSF" id="PIRSF000337">
    <property type="entry name" value="NTA_MOA"/>
    <property type="match status" value="1"/>
</dbReference>
<proteinExistence type="inferred from homology"/>
<dbReference type="EMBL" id="FWWU01000008">
    <property type="protein sequence ID" value="SMB85242.1"/>
    <property type="molecule type" value="Genomic_DNA"/>
</dbReference>
<feature type="binding site" evidence="6">
    <location>
        <position position="56"/>
    </location>
    <ligand>
        <name>FMN</name>
        <dbReference type="ChEBI" id="CHEBI:58210"/>
    </ligand>
</feature>
<evidence type="ECO:0000256" key="4">
    <source>
        <dbReference type="ARBA" id="ARBA00023033"/>
    </source>
</evidence>
<dbReference type="SUPFAM" id="SSF51679">
    <property type="entry name" value="Bacterial luciferase-like"/>
    <property type="match status" value="1"/>
</dbReference>
<dbReference type="GO" id="GO:0016705">
    <property type="term" value="F:oxidoreductase activity, acting on paired donors, with incorporation or reduction of molecular oxygen"/>
    <property type="evidence" value="ECO:0007669"/>
    <property type="project" value="InterPro"/>
</dbReference>
<name>A0A1W1UVX6_9DEIO</name>
<dbReference type="OrthoDB" id="3265338at2"/>
<feature type="binding site" evidence="6">
    <location>
        <position position="153"/>
    </location>
    <ligand>
        <name>FMN</name>
        <dbReference type="ChEBI" id="CHEBI:58210"/>
    </ligand>
</feature>
<keyword evidence="3" id="KW-0560">Oxidoreductase</keyword>
<keyword evidence="1 6" id="KW-0285">Flavoprotein</keyword>
<evidence type="ECO:0000256" key="6">
    <source>
        <dbReference type="PIRSR" id="PIRSR000337-1"/>
    </source>
</evidence>
<feature type="domain" description="Luciferase-like" evidence="7">
    <location>
        <begin position="23"/>
        <end position="366"/>
    </location>
</feature>
<dbReference type="AlphaFoldDB" id="A0A1W1UVX6"/>
<feature type="binding site" evidence="6">
    <location>
        <position position="149"/>
    </location>
    <ligand>
        <name>FMN</name>
        <dbReference type="ChEBI" id="CHEBI:58210"/>
    </ligand>
</feature>
<evidence type="ECO:0000256" key="2">
    <source>
        <dbReference type="ARBA" id="ARBA00022643"/>
    </source>
</evidence>
<dbReference type="Pfam" id="PF00296">
    <property type="entry name" value="Bac_luciferase"/>
    <property type="match status" value="1"/>
</dbReference>
<feature type="binding site" evidence="6">
    <location>
        <position position="99"/>
    </location>
    <ligand>
        <name>FMN</name>
        <dbReference type="ChEBI" id="CHEBI:58210"/>
    </ligand>
</feature>
<keyword evidence="2 6" id="KW-0288">FMN</keyword>
<evidence type="ECO:0000256" key="1">
    <source>
        <dbReference type="ARBA" id="ARBA00022630"/>
    </source>
</evidence>
<reference evidence="8 9" key="1">
    <citation type="submission" date="2017-04" db="EMBL/GenBank/DDBJ databases">
        <authorList>
            <person name="Afonso C.L."/>
            <person name="Miller P.J."/>
            <person name="Scott M.A."/>
            <person name="Spackman E."/>
            <person name="Goraichik I."/>
            <person name="Dimitrov K.M."/>
            <person name="Suarez D.L."/>
            <person name="Swayne D.E."/>
        </authorList>
    </citation>
    <scope>NUCLEOTIDE SEQUENCE [LARGE SCALE GENOMIC DNA]</scope>
    <source>
        <strain evidence="8 9">KR-140</strain>
    </source>
</reference>
<evidence type="ECO:0000259" key="7">
    <source>
        <dbReference type="Pfam" id="PF00296"/>
    </source>
</evidence>
<dbReference type="RefSeq" id="WP_084047271.1">
    <property type="nucleotide sequence ID" value="NZ_FWWU01000008.1"/>
</dbReference>
<evidence type="ECO:0000313" key="8">
    <source>
        <dbReference type="EMBL" id="SMB85242.1"/>
    </source>
</evidence>
<evidence type="ECO:0000313" key="9">
    <source>
        <dbReference type="Proteomes" id="UP000192582"/>
    </source>
</evidence>
<organism evidence="8 9">
    <name type="scientific">Deinococcus hopiensis KR-140</name>
    <dbReference type="NCBI Taxonomy" id="695939"/>
    <lineage>
        <taxon>Bacteria</taxon>
        <taxon>Thermotogati</taxon>
        <taxon>Deinococcota</taxon>
        <taxon>Deinococci</taxon>
        <taxon>Deinococcales</taxon>
        <taxon>Deinococcaceae</taxon>
        <taxon>Deinococcus</taxon>
    </lineage>
</organism>
<sequence>MTRQLRLNAFLKPAGEYLAGWRHPDSPPDAGVNFPYVSRLVQALEAAKFDAVFIPDLAGLPDTHPTVLERVAVVNDTFEPVSLLAALVPLTTHIGLFGTVSTSYSDPLEVARIFATLQALSGGRAGWNAVTSLNHGEAVNFGGSALADHASRYARAEEFADVVLGLWGQGGQPFFEHGGQHFTISPTRPFTSPPLSRPIIAQAGASEAGKQFAARVAEVIFTNIREYDGVKAYRADLRKRAETFGRHPDNVIICPNLETVIAPTRDEAQEKFGRLKALLHPRVALGDVEYWLGGVSLADLPLDAPLPPLPVTEKSVSTQQRWYQQAQEQRLTIRDLVHRIANGNHTLIGTPQDVADHIEHWFTTGAADGFNVAFPYLPTTLTDFTRWVVPELQRRNLFRKDYGAAHAVQARA</sequence>
<dbReference type="STRING" id="695939.SAMN00790413_03327"/>
<dbReference type="Proteomes" id="UP000192582">
    <property type="component" value="Unassembled WGS sequence"/>
</dbReference>
<dbReference type="Gene3D" id="3.20.20.30">
    <property type="entry name" value="Luciferase-like domain"/>
    <property type="match status" value="1"/>
</dbReference>
<keyword evidence="4 8" id="KW-0503">Monooxygenase</keyword>
<dbReference type="PANTHER" id="PTHR30011:SF16">
    <property type="entry name" value="C2H2 FINGER DOMAIN TRANSCRIPTION FACTOR (EUROFUNG)-RELATED"/>
    <property type="match status" value="1"/>
</dbReference>
<dbReference type="InterPro" id="IPR051260">
    <property type="entry name" value="Diverse_substr_monoxygenases"/>
</dbReference>
<protein>
    <submittedName>
        <fullName evidence="8">Flavin-dependent oxidoreductase, luciferase family (Includes alkanesulfonate monooxygenase SsuD and methylene tetrahydromethanopterin reductase)</fullName>
    </submittedName>
</protein>
<dbReference type="GO" id="GO:0004497">
    <property type="term" value="F:monooxygenase activity"/>
    <property type="evidence" value="ECO:0007669"/>
    <property type="project" value="UniProtKB-KW"/>
</dbReference>
<evidence type="ECO:0000256" key="5">
    <source>
        <dbReference type="ARBA" id="ARBA00033748"/>
    </source>
</evidence>
<dbReference type="CDD" id="cd01095">
    <property type="entry name" value="Nitrilotriacetate_monoxgenase"/>
    <property type="match status" value="1"/>
</dbReference>
<feature type="binding site" evidence="6">
    <location>
        <position position="206"/>
    </location>
    <ligand>
        <name>FMN</name>
        <dbReference type="ChEBI" id="CHEBI:58210"/>
    </ligand>
</feature>
<evidence type="ECO:0000256" key="3">
    <source>
        <dbReference type="ARBA" id="ARBA00023002"/>
    </source>
</evidence>
<comment type="similarity">
    <text evidence="5">Belongs to the NtaA/SnaA/DszA monooxygenase family.</text>
</comment>
<dbReference type="InterPro" id="IPR036661">
    <property type="entry name" value="Luciferase-like_sf"/>
</dbReference>
<dbReference type="PANTHER" id="PTHR30011">
    <property type="entry name" value="ALKANESULFONATE MONOOXYGENASE-RELATED"/>
    <property type="match status" value="1"/>
</dbReference>
<keyword evidence="9" id="KW-1185">Reference proteome</keyword>
<dbReference type="InterPro" id="IPR011251">
    <property type="entry name" value="Luciferase-like_dom"/>
</dbReference>
<accession>A0A1W1UVX6</accession>